<reference evidence="2" key="1">
    <citation type="journal article" date="2015" name="Nature">
        <title>Complex archaea that bridge the gap between prokaryotes and eukaryotes.</title>
        <authorList>
            <person name="Spang A."/>
            <person name="Saw J.H."/>
            <person name="Jorgensen S.L."/>
            <person name="Zaremba-Niedzwiedzka K."/>
            <person name="Martijn J."/>
            <person name="Lind A.E."/>
            <person name="van Eijk R."/>
            <person name="Schleper C."/>
            <person name="Guy L."/>
            <person name="Ettema T.J."/>
        </authorList>
    </citation>
    <scope>NUCLEOTIDE SEQUENCE</scope>
</reference>
<dbReference type="EMBL" id="LAZR01003607">
    <property type="protein sequence ID" value="KKN16516.1"/>
    <property type="molecule type" value="Genomic_DNA"/>
</dbReference>
<organism evidence="2">
    <name type="scientific">marine sediment metagenome</name>
    <dbReference type="NCBI Taxonomy" id="412755"/>
    <lineage>
        <taxon>unclassified sequences</taxon>
        <taxon>metagenomes</taxon>
        <taxon>ecological metagenomes</taxon>
    </lineage>
</organism>
<dbReference type="SUPFAM" id="SSF53098">
    <property type="entry name" value="Ribonuclease H-like"/>
    <property type="match status" value="1"/>
</dbReference>
<feature type="domain" description="Integrase catalytic" evidence="1">
    <location>
        <begin position="34"/>
        <end position="122"/>
    </location>
</feature>
<dbReference type="PANTHER" id="PTHR47515:SF1">
    <property type="entry name" value="BLR2054 PROTEIN"/>
    <property type="match status" value="1"/>
</dbReference>
<evidence type="ECO:0000313" key="2">
    <source>
        <dbReference type="EMBL" id="KKN16516.1"/>
    </source>
</evidence>
<dbReference type="Gene3D" id="3.30.420.10">
    <property type="entry name" value="Ribonuclease H-like superfamily/Ribonuclease H"/>
    <property type="match status" value="1"/>
</dbReference>
<dbReference type="PANTHER" id="PTHR47515">
    <property type="entry name" value="LOW CALCIUM RESPONSE LOCUS PROTEIN T"/>
    <property type="match status" value="1"/>
</dbReference>
<dbReference type="GO" id="GO:0003676">
    <property type="term" value="F:nucleic acid binding"/>
    <property type="evidence" value="ECO:0007669"/>
    <property type="project" value="InterPro"/>
</dbReference>
<dbReference type="AlphaFoldDB" id="A0A0F9QTR3"/>
<dbReference type="InterPro" id="IPR001584">
    <property type="entry name" value="Integrase_cat-core"/>
</dbReference>
<sequence length="129" mass="14760">MNHNCPIPKEKSRKSNTSFPCHLLIGKPDPIYYGPKFTAKVVRDWLAGMGVSTLFIEPGSPWENGYVESFAGRFKDELLNGEIFDTLLEARVVIERWRRAYNQFRPHSSLGYKPPDLEAYDQGVITLQV</sequence>
<protein>
    <recommendedName>
        <fullName evidence="1">Integrase catalytic domain-containing protein</fullName>
    </recommendedName>
</protein>
<dbReference type="InterPro" id="IPR012337">
    <property type="entry name" value="RNaseH-like_sf"/>
</dbReference>
<comment type="caution">
    <text evidence="2">The sequence shown here is derived from an EMBL/GenBank/DDBJ whole genome shotgun (WGS) entry which is preliminary data.</text>
</comment>
<name>A0A0F9QTR3_9ZZZZ</name>
<proteinExistence type="predicted"/>
<dbReference type="Pfam" id="PF13683">
    <property type="entry name" value="rve_3"/>
    <property type="match status" value="1"/>
</dbReference>
<dbReference type="InterPro" id="IPR036397">
    <property type="entry name" value="RNaseH_sf"/>
</dbReference>
<evidence type="ECO:0000259" key="1">
    <source>
        <dbReference type="PROSITE" id="PS50994"/>
    </source>
</evidence>
<dbReference type="GO" id="GO:0015074">
    <property type="term" value="P:DNA integration"/>
    <property type="evidence" value="ECO:0007669"/>
    <property type="project" value="InterPro"/>
</dbReference>
<gene>
    <name evidence="2" type="ORF">LCGC14_0975060</name>
</gene>
<dbReference type="PROSITE" id="PS50994">
    <property type="entry name" value="INTEGRASE"/>
    <property type="match status" value="1"/>
</dbReference>
<accession>A0A0F9QTR3</accession>